<protein>
    <submittedName>
        <fullName evidence="1">Uncharacterized protein</fullName>
    </submittedName>
</protein>
<evidence type="ECO:0000313" key="2">
    <source>
        <dbReference type="Proteomes" id="UP000291084"/>
    </source>
</evidence>
<sequence length="129" mass="15015">SFSFTFFFIFLYNTDFCQYFKYSLLPYHSNTLSSHITHVAPTSHAYSSLLSILLSTHLNLIFPVQATFFLLKIKNKTLIIPFYNFLSPYFSLLFRYTLLSPTNIKPTPCSLCYDAFLHSSPSFLNSRNH</sequence>
<proteinExistence type="predicted"/>
<gene>
    <name evidence="1" type="primary">Vigan.09G050500</name>
    <name evidence="1" type="ORF">VIGAN_09050500</name>
</gene>
<dbReference type="AlphaFoldDB" id="A0A0S3SWB8"/>
<feature type="non-terminal residue" evidence="1">
    <location>
        <position position="1"/>
    </location>
</feature>
<evidence type="ECO:0000313" key="1">
    <source>
        <dbReference type="EMBL" id="BAT97141.1"/>
    </source>
</evidence>
<reference evidence="1 2" key="1">
    <citation type="journal article" date="2015" name="Sci. Rep.">
        <title>The power of single molecule real-time sequencing technology in the de novo assembly of a eukaryotic genome.</title>
        <authorList>
            <person name="Sakai H."/>
            <person name="Naito K."/>
            <person name="Ogiso-Tanaka E."/>
            <person name="Takahashi Y."/>
            <person name="Iseki K."/>
            <person name="Muto C."/>
            <person name="Satou K."/>
            <person name="Teruya K."/>
            <person name="Shiroma A."/>
            <person name="Shimoji M."/>
            <person name="Hirano T."/>
            <person name="Itoh T."/>
            <person name="Kaga A."/>
            <person name="Tomooka N."/>
        </authorList>
    </citation>
    <scope>NUCLEOTIDE SEQUENCE [LARGE SCALE GENOMIC DNA]</scope>
    <source>
        <strain evidence="2">cv. Shumari</strain>
    </source>
</reference>
<accession>A0A0S3SWB8</accession>
<dbReference type="EMBL" id="AP015042">
    <property type="protein sequence ID" value="BAT97141.1"/>
    <property type="molecule type" value="Genomic_DNA"/>
</dbReference>
<dbReference type="Proteomes" id="UP000291084">
    <property type="component" value="Chromosome 9"/>
</dbReference>
<name>A0A0S3SWB8_PHAAN</name>
<organism evidence="1 2">
    <name type="scientific">Vigna angularis var. angularis</name>
    <dbReference type="NCBI Taxonomy" id="157739"/>
    <lineage>
        <taxon>Eukaryota</taxon>
        <taxon>Viridiplantae</taxon>
        <taxon>Streptophyta</taxon>
        <taxon>Embryophyta</taxon>
        <taxon>Tracheophyta</taxon>
        <taxon>Spermatophyta</taxon>
        <taxon>Magnoliopsida</taxon>
        <taxon>eudicotyledons</taxon>
        <taxon>Gunneridae</taxon>
        <taxon>Pentapetalae</taxon>
        <taxon>rosids</taxon>
        <taxon>fabids</taxon>
        <taxon>Fabales</taxon>
        <taxon>Fabaceae</taxon>
        <taxon>Papilionoideae</taxon>
        <taxon>50 kb inversion clade</taxon>
        <taxon>NPAAA clade</taxon>
        <taxon>indigoferoid/millettioid clade</taxon>
        <taxon>Phaseoleae</taxon>
        <taxon>Vigna</taxon>
    </lineage>
</organism>
<keyword evidence="2" id="KW-1185">Reference proteome</keyword>